<dbReference type="Proteomes" id="UP000095280">
    <property type="component" value="Unplaced"/>
</dbReference>
<dbReference type="PANTHER" id="PTHR45865">
    <property type="entry name" value="E3 UBIQUITIN-PROTEIN LIGASE SHPRH FAMILY MEMBER"/>
    <property type="match status" value="1"/>
</dbReference>
<dbReference type="GO" id="GO:0000209">
    <property type="term" value="P:protein polyubiquitination"/>
    <property type="evidence" value="ECO:0007669"/>
    <property type="project" value="TreeGrafter"/>
</dbReference>
<proteinExistence type="predicted"/>
<feature type="compositionally biased region" description="Polar residues" evidence="6">
    <location>
        <begin position="705"/>
        <end position="720"/>
    </location>
</feature>
<dbReference type="PROSITE" id="PS51194">
    <property type="entry name" value="HELICASE_CTER"/>
    <property type="match status" value="1"/>
</dbReference>
<keyword evidence="2 5" id="KW-0863">Zinc-finger</keyword>
<dbReference type="InterPro" id="IPR028086">
    <property type="entry name" value="FNIP_C_dom"/>
</dbReference>
<feature type="region of interest" description="Disordered" evidence="6">
    <location>
        <begin position="1008"/>
        <end position="1038"/>
    </location>
</feature>
<accession>A0A1I8HWS1</accession>
<dbReference type="GO" id="GO:0006974">
    <property type="term" value="P:DNA damage response"/>
    <property type="evidence" value="ECO:0007669"/>
    <property type="project" value="TreeGrafter"/>
</dbReference>
<evidence type="ECO:0000256" key="4">
    <source>
        <dbReference type="ARBA" id="ARBA00022833"/>
    </source>
</evidence>
<dbReference type="Pfam" id="PF14637">
    <property type="entry name" value="FNIP_M"/>
    <property type="match status" value="1"/>
</dbReference>
<feature type="compositionally biased region" description="Polar residues" evidence="6">
    <location>
        <begin position="578"/>
        <end position="587"/>
    </location>
</feature>
<evidence type="ECO:0000256" key="1">
    <source>
        <dbReference type="ARBA" id="ARBA00022723"/>
    </source>
</evidence>
<feature type="region of interest" description="Disordered" evidence="6">
    <location>
        <begin position="683"/>
        <end position="736"/>
    </location>
</feature>
<evidence type="ECO:0000256" key="6">
    <source>
        <dbReference type="SAM" id="MobiDB-lite"/>
    </source>
</evidence>
<evidence type="ECO:0000313" key="10">
    <source>
        <dbReference type="WBParaSite" id="maker-uti_cns_0008443-snap-gene-0.4-mRNA-1"/>
    </source>
</evidence>
<dbReference type="PROSITE" id="PS50089">
    <property type="entry name" value="ZF_RING_2"/>
    <property type="match status" value="1"/>
</dbReference>
<name>A0A1I8HWS1_9PLAT</name>
<dbReference type="GO" id="GO:0008270">
    <property type="term" value="F:zinc ion binding"/>
    <property type="evidence" value="ECO:0007669"/>
    <property type="project" value="UniProtKB-KW"/>
</dbReference>
<dbReference type="InterPro" id="IPR052583">
    <property type="entry name" value="ATP-helicase/E3_Ub-Ligase"/>
</dbReference>
<feature type="compositionally biased region" description="Low complexity" evidence="6">
    <location>
        <begin position="721"/>
        <end position="731"/>
    </location>
</feature>
<organism evidence="9 10">
    <name type="scientific">Macrostomum lignano</name>
    <dbReference type="NCBI Taxonomy" id="282301"/>
    <lineage>
        <taxon>Eukaryota</taxon>
        <taxon>Metazoa</taxon>
        <taxon>Spiralia</taxon>
        <taxon>Lophotrochozoa</taxon>
        <taxon>Platyhelminthes</taxon>
        <taxon>Rhabditophora</taxon>
        <taxon>Macrostomorpha</taxon>
        <taxon>Macrostomida</taxon>
        <taxon>Macrostomidae</taxon>
        <taxon>Macrostomum</taxon>
    </lineage>
</organism>
<dbReference type="Gene3D" id="3.40.50.300">
    <property type="entry name" value="P-loop containing nucleotide triphosphate hydrolases"/>
    <property type="match status" value="1"/>
</dbReference>
<reference evidence="10" key="1">
    <citation type="submission" date="2016-11" db="UniProtKB">
        <authorList>
            <consortium name="WormBaseParasite"/>
        </authorList>
    </citation>
    <scope>IDENTIFICATION</scope>
</reference>
<dbReference type="Gene3D" id="3.30.40.10">
    <property type="entry name" value="Zinc/RING finger domain, C3HC4 (zinc finger)"/>
    <property type="match status" value="1"/>
</dbReference>
<evidence type="ECO:0000259" key="7">
    <source>
        <dbReference type="PROSITE" id="PS50089"/>
    </source>
</evidence>
<feature type="compositionally biased region" description="Low complexity" evidence="6">
    <location>
        <begin position="1018"/>
        <end position="1028"/>
    </location>
</feature>
<dbReference type="InterPro" id="IPR013083">
    <property type="entry name" value="Znf_RING/FYVE/PHD"/>
</dbReference>
<keyword evidence="4" id="KW-0862">Zinc</keyword>
<protein>
    <submittedName>
        <fullName evidence="10">RING-type domain-containing protein</fullName>
    </submittedName>
</protein>
<dbReference type="GO" id="GO:0016787">
    <property type="term" value="F:hydrolase activity"/>
    <property type="evidence" value="ECO:0007669"/>
    <property type="project" value="UniProtKB-KW"/>
</dbReference>
<dbReference type="GO" id="GO:0061630">
    <property type="term" value="F:ubiquitin protein ligase activity"/>
    <property type="evidence" value="ECO:0007669"/>
    <property type="project" value="TreeGrafter"/>
</dbReference>
<dbReference type="GO" id="GO:0005634">
    <property type="term" value="C:nucleus"/>
    <property type="evidence" value="ECO:0007669"/>
    <property type="project" value="TreeGrafter"/>
</dbReference>
<feature type="region of interest" description="Disordered" evidence="6">
    <location>
        <begin position="564"/>
        <end position="588"/>
    </location>
</feature>
<feature type="compositionally biased region" description="Low complexity" evidence="6">
    <location>
        <begin position="692"/>
        <end position="703"/>
    </location>
</feature>
<feature type="compositionally biased region" description="Low complexity" evidence="6">
    <location>
        <begin position="564"/>
        <end position="577"/>
    </location>
</feature>
<keyword evidence="3" id="KW-0378">Hydrolase</keyword>
<dbReference type="InterPro" id="IPR027417">
    <property type="entry name" value="P-loop_NTPase"/>
</dbReference>
<dbReference type="InterPro" id="IPR017907">
    <property type="entry name" value="Znf_RING_CS"/>
</dbReference>
<dbReference type="PANTHER" id="PTHR45865:SF1">
    <property type="entry name" value="E3 UBIQUITIN-PROTEIN LIGASE SHPRH"/>
    <property type="match status" value="1"/>
</dbReference>
<dbReference type="PROSITE" id="PS00518">
    <property type="entry name" value="ZF_RING_1"/>
    <property type="match status" value="1"/>
</dbReference>
<dbReference type="CDD" id="cd18793">
    <property type="entry name" value="SF2_C_SNF"/>
    <property type="match status" value="1"/>
</dbReference>
<evidence type="ECO:0000256" key="2">
    <source>
        <dbReference type="ARBA" id="ARBA00022771"/>
    </source>
</evidence>
<evidence type="ECO:0000256" key="5">
    <source>
        <dbReference type="PROSITE-ProRule" id="PRU00175"/>
    </source>
</evidence>
<dbReference type="Pfam" id="PF00271">
    <property type="entry name" value="Helicase_C"/>
    <property type="match status" value="1"/>
</dbReference>
<dbReference type="InterPro" id="IPR001841">
    <property type="entry name" value="Znf_RING"/>
</dbReference>
<evidence type="ECO:0000313" key="9">
    <source>
        <dbReference type="Proteomes" id="UP000095280"/>
    </source>
</evidence>
<dbReference type="InterPro" id="IPR028085">
    <property type="entry name" value="FNIP_mid_dom"/>
</dbReference>
<dbReference type="SUPFAM" id="SSF52540">
    <property type="entry name" value="P-loop containing nucleoside triphosphate hydrolases"/>
    <property type="match status" value="1"/>
</dbReference>
<dbReference type="InterPro" id="IPR001650">
    <property type="entry name" value="Helicase_C-like"/>
</dbReference>
<feature type="domain" description="RING-type" evidence="7">
    <location>
        <begin position="161"/>
        <end position="201"/>
    </location>
</feature>
<keyword evidence="1" id="KW-0479">Metal-binding</keyword>
<keyword evidence="9" id="KW-1185">Reference proteome</keyword>
<sequence>AVFLPAGFVEDKRLPPLIDSLLSRLVRFVQNDPAAIADLTSQLNSLKLMRREYNLLHDLWIELGQLQSVKDEIDQALTRLRLLQPGEQTDAMTKNFVHSRLEFDEKKQRYLADKAICSATRARELGRLKYLINVKADRTAKAAAESAASAAADRGPEQEDCPVCRRSLPSRWHVLGCAHQLCLNCLRRLLKCSRLVCPVCRQTSLQSDIKTVFSRPNLSSQHHQSSSTSDSHSDSLSQFDCYGDYSTKVSGIVRCLKSIEASEPGAKVLVFSSFPAMLELLRSALIINGIPHAFVMDSRTRDSGIEKFKSEARLTVLLLSINYGANGLNLIEANHVLLAEPQLNPAQELQAIGRIDRIGQTKPTCVHRFLVSNTIEEALWSAVRTSNDSSTIANAASQSCTALKAATDSNGSNASSKVKPLFLRSAVFGKSKSNEFDSGGGGASGGSSFSSSAPGNPVINSRFDAVCREFLDAWQSESTDSADALQASPAPIDDAELKSLCESVQSHIRLVVFVDSHRLRRHVFGNVELSHKAACTKVHASDNPLKIYLTRLFYPTSSNCGSVTTTTSASSSASASSFDQQPHQAANSPALAHVGQLPRPVSLAHFIDPSSTTPRPLGIGGGGGGGGGGILRFQQQQANSSVRSSMPYLSTSPFATASTISNRSNGVSGQSRAVAMETHGAAKWMIGGGGSPSSYPDSTPDGSAISPTSPTSADVASSPPQQQQQQQQQQQHLLVSASPREAKAAITNLAYQCPLSSVAAAATGTSSSSAASTPAPCRGDKIGICLIINSLGRPSSDERFYKFFFTHNAFFDALIVGLCDDVVQTLSMDPQVTRIDPLETVLKALRSVQQKISQLFHCPLLHNPAWLSVRRQPSLNRIFASSCLRPAMASINSAKHNFFVSSLVTAALTHHLAWLETAAPADRRHTGCIHADKSRAYCAQWMQLCQLYSVLGYPRRVSRTVLVGSNRNLLGLLLHLVSYFLRCSDVMLSDDNLPDEIHYQHPDRLAANQPHQNHHQCSASSSSSSDSTSDLDHSPPNSDYSATALAAAAAVANLQTAATITTTSSSIPFAALQGTTDRSILDSPGGLKEQLRFFLDHDVCDEPISESVLVIADCDRFTVTVKSLSADSTVVRDLGAVVPAYSVHSMLEDSCRHLDLGAPPAACLAHIESCLQRIERLGRALAAVLRCCPPMDRDQLAACLHTHPNDLPLLASIALSQCRYVTPL</sequence>
<feature type="domain" description="Helicase C-terminal" evidence="8">
    <location>
        <begin position="251"/>
        <end position="398"/>
    </location>
</feature>
<dbReference type="InterPro" id="IPR049730">
    <property type="entry name" value="SNF2/RAD54-like_C"/>
</dbReference>
<evidence type="ECO:0000259" key="8">
    <source>
        <dbReference type="PROSITE" id="PS51194"/>
    </source>
</evidence>
<dbReference type="SMART" id="SM00490">
    <property type="entry name" value="HELICc"/>
    <property type="match status" value="1"/>
</dbReference>
<dbReference type="Pfam" id="PF14638">
    <property type="entry name" value="FNIP_C"/>
    <property type="match status" value="1"/>
</dbReference>
<dbReference type="AlphaFoldDB" id="A0A1I8HWS1"/>
<evidence type="ECO:0000256" key="3">
    <source>
        <dbReference type="ARBA" id="ARBA00022801"/>
    </source>
</evidence>
<dbReference type="WBParaSite" id="maker-uti_cns_0008443-snap-gene-0.4-mRNA-1">
    <property type="protein sequence ID" value="maker-uti_cns_0008443-snap-gene-0.4-mRNA-1"/>
    <property type="gene ID" value="maker-uti_cns_0008443-snap-gene-0.4"/>
</dbReference>